<proteinExistence type="predicted"/>
<evidence type="ECO:0000313" key="3">
    <source>
        <dbReference type="Proteomes" id="UP000184383"/>
    </source>
</evidence>
<evidence type="ECO:0000313" key="2">
    <source>
        <dbReference type="EMBL" id="OJJ36493.1"/>
    </source>
</evidence>
<reference evidence="3" key="1">
    <citation type="journal article" date="2017" name="Genome Biol.">
        <title>Comparative genomics reveals high biological diversity and specific adaptations in the industrially and medically important fungal genus Aspergillus.</title>
        <authorList>
            <person name="de Vries R.P."/>
            <person name="Riley R."/>
            <person name="Wiebenga A."/>
            <person name="Aguilar-Osorio G."/>
            <person name="Amillis S."/>
            <person name="Uchima C.A."/>
            <person name="Anderluh G."/>
            <person name="Asadollahi M."/>
            <person name="Askin M."/>
            <person name="Barry K."/>
            <person name="Battaglia E."/>
            <person name="Bayram O."/>
            <person name="Benocci T."/>
            <person name="Braus-Stromeyer S.A."/>
            <person name="Caldana C."/>
            <person name="Canovas D."/>
            <person name="Cerqueira G.C."/>
            <person name="Chen F."/>
            <person name="Chen W."/>
            <person name="Choi C."/>
            <person name="Clum A."/>
            <person name="Dos Santos R.A."/>
            <person name="Damasio A.R."/>
            <person name="Diallinas G."/>
            <person name="Emri T."/>
            <person name="Fekete E."/>
            <person name="Flipphi M."/>
            <person name="Freyberg S."/>
            <person name="Gallo A."/>
            <person name="Gournas C."/>
            <person name="Habgood R."/>
            <person name="Hainaut M."/>
            <person name="Harispe M.L."/>
            <person name="Henrissat B."/>
            <person name="Hilden K.S."/>
            <person name="Hope R."/>
            <person name="Hossain A."/>
            <person name="Karabika E."/>
            <person name="Karaffa L."/>
            <person name="Karanyi Z."/>
            <person name="Krasevec N."/>
            <person name="Kuo A."/>
            <person name="Kusch H."/>
            <person name="LaButti K."/>
            <person name="Lagendijk E.L."/>
            <person name="Lapidus A."/>
            <person name="Levasseur A."/>
            <person name="Lindquist E."/>
            <person name="Lipzen A."/>
            <person name="Logrieco A.F."/>
            <person name="MacCabe A."/>
            <person name="Maekelae M.R."/>
            <person name="Malavazi I."/>
            <person name="Melin P."/>
            <person name="Meyer V."/>
            <person name="Mielnichuk N."/>
            <person name="Miskei M."/>
            <person name="Molnar A.P."/>
            <person name="Mule G."/>
            <person name="Ngan C.Y."/>
            <person name="Orejas M."/>
            <person name="Orosz E."/>
            <person name="Ouedraogo J.P."/>
            <person name="Overkamp K.M."/>
            <person name="Park H.-S."/>
            <person name="Perrone G."/>
            <person name="Piumi F."/>
            <person name="Punt P.J."/>
            <person name="Ram A.F."/>
            <person name="Ramon A."/>
            <person name="Rauscher S."/>
            <person name="Record E."/>
            <person name="Riano-Pachon D.M."/>
            <person name="Robert V."/>
            <person name="Roehrig J."/>
            <person name="Ruller R."/>
            <person name="Salamov A."/>
            <person name="Salih N.S."/>
            <person name="Samson R.A."/>
            <person name="Sandor E."/>
            <person name="Sanguinetti M."/>
            <person name="Schuetze T."/>
            <person name="Sepcic K."/>
            <person name="Shelest E."/>
            <person name="Sherlock G."/>
            <person name="Sophianopoulou V."/>
            <person name="Squina F.M."/>
            <person name="Sun H."/>
            <person name="Susca A."/>
            <person name="Todd R.B."/>
            <person name="Tsang A."/>
            <person name="Unkles S.E."/>
            <person name="van de Wiele N."/>
            <person name="van Rossen-Uffink D."/>
            <person name="Oliveira J.V."/>
            <person name="Vesth T.C."/>
            <person name="Visser J."/>
            <person name="Yu J.-H."/>
            <person name="Zhou M."/>
            <person name="Andersen M.R."/>
            <person name="Archer D.B."/>
            <person name="Baker S.E."/>
            <person name="Benoit I."/>
            <person name="Brakhage A.A."/>
            <person name="Braus G.H."/>
            <person name="Fischer R."/>
            <person name="Frisvad J.C."/>
            <person name="Goldman G.H."/>
            <person name="Houbraken J."/>
            <person name="Oakley B."/>
            <person name="Pocsi I."/>
            <person name="Scazzocchio C."/>
            <person name="Seiboth B."/>
            <person name="vanKuyk P.A."/>
            <person name="Wortman J."/>
            <person name="Dyer P.S."/>
            <person name="Grigoriev I.V."/>
        </authorList>
    </citation>
    <scope>NUCLEOTIDE SEQUENCE [LARGE SCALE GENOMIC DNA]</scope>
    <source>
        <strain evidence="3">DTO 134E9</strain>
    </source>
</reference>
<dbReference type="GeneID" id="63747727"/>
<name>A0A1L9RNP3_ASPWE</name>
<gene>
    <name evidence="2" type="ORF">ASPWEDRAFT_181493</name>
</gene>
<sequence length="619" mass="68288">MNWTGGRLQRHSNTKPGTLARVQKQNFAKSRSRASKGPAHASPFKDFAQFKDLNNASARRPQDSRALEGDTYNEPSSRTRDVPNNQPSTDKPPPSSSIGPSQHSTRLDCIKQQLLETSDWAGLAATRPLKMAFTSATELEGFGKRRKLTEADRRRLASSSSRSVLPPEIGLFRGKHRDYASSGIETVEDIDIRINGLRPGARSVNGSQSLSRDNGSSQPMLFDSEESIRLNESSAKESCGGNYKSGTKLASSQLLLTSDRGSSPLDCPKPISQASPSRIESLISRYISQGHNADGDQYSKEHIEVPSSLSRSSSIYYPPEAVRKRFTIDDQALEELQKQNNPTFNTFETQTTNYNQPSQQQPENLFSSQMGQQFPFDQNTTSQEIGQVADTQSCSSNQCSGWLPEPRYNIQRLMSSHDINLGTQPAPNPHNGTPFHAGPWTSTMKRQHASPITVFGQSVTLDDNGAIDETQGLMGTTCNPDMSRSTPSPQFTQLFNQNYLQPQNYTQTNPNQSSSDGTRTNVNTIYSEIFATNPNITRYCEQIQTPSILPQFLQQYSKDNIDNSNSDMHPPAIYGQRLPSVSSSVFQALMGGNQRSTASSSPDPLLINPRGHSDIASYD</sequence>
<keyword evidence="3" id="KW-1185">Reference proteome</keyword>
<organism evidence="2 3">
    <name type="scientific">Aspergillus wentii DTO 134E9</name>
    <dbReference type="NCBI Taxonomy" id="1073089"/>
    <lineage>
        <taxon>Eukaryota</taxon>
        <taxon>Fungi</taxon>
        <taxon>Dikarya</taxon>
        <taxon>Ascomycota</taxon>
        <taxon>Pezizomycotina</taxon>
        <taxon>Eurotiomycetes</taxon>
        <taxon>Eurotiomycetidae</taxon>
        <taxon>Eurotiales</taxon>
        <taxon>Aspergillaceae</taxon>
        <taxon>Aspergillus</taxon>
        <taxon>Aspergillus subgen. Cremei</taxon>
    </lineage>
</organism>
<feature type="region of interest" description="Disordered" evidence="1">
    <location>
        <begin position="201"/>
        <end position="220"/>
    </location>
</feature>
<dbReference type="AlphaFoldDB" id="A0A1L9RNP3"/>
<dbReference type="Proteomes" id="UP000184383">
    <property type="component" value="Unassembled WGS sequence"/>
</dbReference>
<accession>A0A1L9RNP3</accession>
<dbReference type="OrthoDB" id="5426563at2759"/>
<dbReference type="RefSeq" id="XP_040690169.1">
    <property type="nucleotide sequence ID" value="XM_040831879.1"/>
</dbReference>
<dbReference type="EMBL" id="KV878211">
    <property type="protein sequence ID" value="OJJ36493.1"/>
    <property type="molecule type" value="Genomic_DNA"/>
</dbReference>
<feature type="region of interest" description="Disordered" evidence="1">
    <location>
        <begin position="592"/>
        <end position="619"/>
    </location>
</feature>
<feature type="compositionally biased region" description="Polar residues" evidence="1">
    <location>
        <begin position="593"/>
        <end position="602"/>
    </location>
</feature>
<evidence type="ECO:0000256" key="1">
    <source>
        <dbReference type="SAM" id="MobiDB-lite"/>
    </source>
</evidence>
<feature type="compositionally biased region" description="Polar residues" evidence="1">
    <location>
        <begin position="204"/>
        <end position="219"/>
    </location>
</feature>
<dbReference type="VEuPathDB" id="FungiDB:ASPWEDRAFT_181493"/>
<protein>
    <submittedName>
        <fullName evidence="2">Uncharacterized protein</fullName>
    </submittedName>
</protein>
<feature type="region of interest" description="Disordered" evidence="1">
    <location>
        <begin position="1"/>
        <end position="105"/>
    </location>
</feature>